<dbReference type="GO" id="GO:0006620">
    <property type="term" value="P:post-translational protein targeting to endoplasmic reticulum membrane"/>
    <property type="evidence" value="ECO:0007669"/>
    <property type="project" value="TreeGrafter"/>
</dbReference>
<keyword evidence="13" id="KW-1185">Reference proteome</keyword>
<keyword evidence="2" id="KW-0813">Transport</keyword>
<proteinExistence type="predicted"/>
<dbReference type="SMART" id="SM00271">
    <property type="entry name" value="DnaJ"/>
    <property type="match status" value="1"/>
</dbReference>
<feature type="compositionally biased region" description="Acidic residues" evidence="9">
    <location>
        <begin position="729"/>
        <end position="756"/>
    </location>
</feature>
<feature type="compositionally biased region" description="Basic and acidic residues" evidence="9">
    <location>
        <begin position="556"/>
        <end position="566"/>
    </location>
</feature>
<keyword evidence="8" id="KW-0143">Chaperone</keyword>
<dbReference type="GO" id="GO:0003723">
    <property type="term" value="F:RNA binding"/>
    <property type="evidence" value="ECO:0007669"/>
    <property type="project" value="TreeGrafter"/>
</dbReference>
<dbReference type="SUPFAM" id="SSF158702">
    <property type="entry name" value="Sec63 N-terminal domain-like"/>
    <property type="match status" value="1"/>
</dbReference>
<feature type="region of interest" description="Disordered" evidence="9">
    <location>
        <begin position="504"/>
        <end position="613"/>
    </location>
</feature>
<dbReference type="GO" id="GO:0031207">
    <property type="term" value="C:Sec62/Sec63 complex"/>
    <property type="evidence" value="ECO:0007669"/>
    <property type="project" value="TreeGrafter"/>
</dbReference>
<keyword evidence="5" id="KW-0653">Protein transport</keyword>
<feature type="transmembrane region" description="Helical" evidence="10">
    <location>
        <begin position="190"/>
        <end position="213"/>
    </location>
</feature>
<gene>
    <name evidence="12" type="ORF">GBAR_LOCUS25070</name>
</gene>
<accession>A0AA35TBL1</accession>
<dbReference type="PROSITE" id="PS50076">
    <property type="entry name" value="DNAJ_2"/>
    <property type="match status" value="1"/>
</dbReference>
<organism evidence="12 13">
    <name type="scientific">Geodia barretti</name>
    <name type="common">Barrett's horny sponge</name>
    <dbReference type="NCBI Taxonomy" id="519541"/>
    <lineage>
        <taxon>Eukaryota</taxon>
        <taxon>Metazoa</taxon>
        <taxon>Porifera</taxon>
        <taxon>Demospongiae</taxon>
        <taxon>Heteroscleromorpha</taxon>
        <taxon>Tetractinellida</taxon>
        <taxon>Astrophorina</taxon>
        <taxon>Geodiidae</taxon>
        <taxon>Geodia</taxon>
    </lineage>
</organism>
<dbReference type="Pfam" id="PF02889">
    <property type="entry name" value="Sec63"/>
    <property type="match status" value="2"/>
</dbReference>
<evidence type="ECO:0000256" key="10">
    <source>
        <dbReference type="SAM" id="Phobius"/>
    </source>
</evidence>
<reference evidence="12" key="1">
    <citation type="submission" date="2023-03" db="EMBL/GenBank/DDBJ databases">
        <authorList>
            <person name="Steffen K."/>
            <person name="Cardenas P."/>
        </authorList>
    </citation>
    <scope>NUCLEOTIDE SEQUENCE</scope>
</reference>
<evidence type="ECO:0000256" key="3">
    <source>
        <dbReference type="ARBA" id="ARBA00022692"/>
    </source>
</evidence>
<dbReference type="SUPFAM" id="SSF46565">
    <property type="entry name" value="Chaperone J-domain"/>
    <property type="match status" value="1"/>
</dbReference>
<evidence type="ECO:0000256" key="8">
    <source>
        <dbReference type="ARBA" id="ARBA00023186"/>
    </source>
</evidence>
<keyword evidence="3 10" id="KW-0812">Transmembrane</keyword>
<dbReference type="Pfam" id="PF00226">
    <property type="entry name" value="DnaJ"/>
    <property type="match status" value="1"/>
</dbReference>
<comment type="caution">
    <text evidence="12">The sequence shown here is derived from an EMBL/GenBank/DDBJ whole genome shotgun (WGS) entry which is preliminary data.</text>
</comment>
<keyword evidence="7 10" id="KW-0472">Membrane</keyword>
<feature type="domain" description="J" evidence="11">
    <location>
        <begin position="103"/>
        <end position="165"/>
    </location>
</feature>
<evidence type="ECO:0000259" key="11">
    <source>
        <dbReference type="PROSITE" id="PS50076"/>
    </source>
</evidence>
<dbReference type="EMBL" id="CASHTH010003463">
    <property type="protein sequence ID" value="CAI8045315.1"/>
    <property type="molecule type" value="Genomic_DNA"/>
</dbReference>
<feature type="compositionally biased region" description="Basic and acidic residues" evidence="9">
    <location>
        <begin position="523"/>
        <end position="534"/>
    </location>
</feature>
<feature type="compositionally biased region" description="Basic residues" evidence="9">
    <location>
        <begin position="535"/>
        <end position="555"/>
    </location>
</feature>
<feature type="compositionally biased region" description="Basic and acidic residues" evidence="9">
    <location>
        <begin position="589"/>
        <end position="602"/>
    </location>
</feature>
<evidence type="ECO:0000313" key="12">
    <source>
        <dbReference type="EMBL" id="CAI8045315.1"/>
    </source>
</evidence>
<dbReference type="InterPro" id="IPR014756">
    <property type="entry name" value="Ig_E-set"/>
</dbReference>
<dbReference type="InterPro" id="IPR001623">
    <property type="entry name" value="DnaJ_domain"/>
</dbReference>
<dbReference type="Gene3D" id="1.10.3380.10">
    <property type="entry name" value="Sec63 N-terminal domain-like domain"/>
    <property type="match status" value="1"/>
</dbReference>
<dbReference type="FunFam" id="1.10.287.110:FF:000063">
    <property type="entry name" value="Translocation protein SEC63"/>
    <property type="match status" value="1"/>
</dbReference>
<dbReference type="InterPro" id="IPR036869">
    <property type="entry name" value="J_dom_sf"/>
</dbReference>
<dbReference type="GO" id="GO:0006614">
    <property type="term" value="P:SRP-dependent cotranslational protein targeting to membrane"/>
    <property type="evidence" value="ECO:0007669"/>
    <property type="project" value="TreeGrafter"/>
</dbReference>
<evidence type="ECO:0000256" key="1">
    <source>
        <dbReference type="ARBA" id="ARBA00004477"/>
    </source>
</evidence>
<dbReference type="GO" id="GO:0008320">
    <property type="term" value="F:protein transmembrane transporter activity"/>
    <property type="evidence" value="ECO:0007669"/>
    <property type="project" value="TreeGrafter"/>
</dbReference>
<comment type="subcellular location">
    <subcellularLocation>
        <location evidence="1">Endoplasmic reticulum membrane</location>
        <topology evidence="1">Multi-pass membrane protein</topology>
    </subcellularLocation>
</comment>
<dbReference type="Gene3D" id="1.10.287.110">
    <property type="entry name" value="DnaJ domain"/>
    <property type="match status" value="1"/>
</dbReference>
<evidence type="ECO:0000256" key="4">
    <source>
        <dbReference type="ARBA" id="ARBA00022824"/>
    </source>
</evidence>
<feature type="region of interest" description="Disordered" evidence="9">
    <location>
        <begin position="725"/>
        <end position="756"/>
    </location>
</feature>
<feature type="transmembrane region" description="Helical" evidence="10">
    <location>
        <begin position="69"/>
        <end position="90"/>
    </location>
</feature>
<dbReference type="AlphaFoldDB" id="A0AA35TBL1"/>
<evidence type="ECO:0000256" key="9">
    <source>
        <dbReference type="SAM" id="MobiDB-lite"/>
    </source>
</evidence>
<evidence type="ECO:0000313" key="13">
    <source>
        <dbReference type="Proteomes" id="UP001174909"/>
    </source>
</evidence>
<dbReference type="Gene3D" id="2.60.40.150">
    <property type="entry name" value="C2 domain"/>
    <property type="match status" value="1"/>
</dbReference>
<evidence type="ECO:0000256" key="2">
    <source>
        <dbReference type="ARBA" id="ARBA00022448"/>
    </source>
</evidence>
<keyword evidence="4" id="KW-0256">Endoplasmic reticulum</keyword>
<dbReference type="Proteomes" id="UP001174909">
    <property type="component" value="Unassembled WGS sequence"/>
</dbReference>
<protein>
    <submittedName>
        <fullName evidence="12">Translocation protein SEC63 homolog</fullName>
    </submittedName>
</protein>
<dbReference type="SMART" id="SM00973">
    <property type="entry name" value="Sec63"/>
    <property type="match status" value="1"/>
</dbReference>
<dbReference type="InterPro" id="IPR035892">
    <property type="entry name" value="C2_domain_sf"/>
</dbReference>
<evidence type="ECO:0000256" key="7">
    <source>
        <dbReference type="ARBA" id="ARBA00023136"/>
    </source>
</evidence>
<dbReference type="SUPFAM" id="SSF81296">
    <property type="entry name" value="E set domains"/>
    <property type="match status" value="1"/>
</dbReference>
<keyword evidence="6 10" id="KW-1133">Transmembrane helix</keyword>
<sequence>MPQQLEYDEQGSTFYYFLISFYGLFLLPATYFLWPSRKKAAGETGLVCQCDPCRHKRVRLEEEQPRETLWIITRVAVIAVLWLLLAFMLYKVLTAEVSYEEYDPFSILELNSDATMGEIRKQYRRLSKVYHPDKQGGDQDMFMKIAKAYEALTDEVSRENWIKYGNPDGPQAATFGIALPSWVVEKQNSIWVLGLYMLVFIIILPIAVGTWWYRSIKYTTANLLIQTSQVFFHYLSKPRQLTIKRLLMVMAAAFEFNPQYSKLLPPRPSDDEELTELIHSRDLPHLTVKVKEPVLREPWAVKTSILIHAHLGKVGLPPATLRPDQKTVLKVCPRLINEMINILNQVWIYARYRPSPQVSTPPSQDVYESVMRMSQMVVQQTWDRESVVLQLPHIQTDMLRHFRTRRRNITTVEEFVAMKNADRRSLVRAISDEDYLDVMAVCSSFPHVTISTETQVMDDDDRHKVTAGSMVTVTVTLERVGLLEKYKVDQESLLGSGTVSLEEEDDPVINHNNTVVENVGAGEKGKSQRPSWEKNKKKKKGKGGGGKVVRRRVGKKGREGKEKEETEHEEPEEPMEEKSGSVSEEEGGERESEGEVEGGGKGEDEEEEEWQSLQETMKIQQQKKKELGVNKESHPVHAPFFPEVKQEGWWLYIADKRRKEIVVLPQRVQGLKSELTQDLQFQAPEKPCVLRYTVILTSDSYLNLQFSTELKIDVSQRVEVKGRSQWAELEQEEEEEEAFEETESEGDFSDLSDSDS</sequence>
<dbReference type="CDD" id="cd06257">
    <property type="entry name" value="DnaJ"/>
    <property type="match status" value="1"/>
</dbReference>
<dbReference type="InterPro" id="IPR004179">
    <property type="entry name" value="Sec63-dom"/>
</dbReference>
<dbReference type="PANTHER" id="PTHR24075:SF0">
    <property type="entry name" value="TRANSLOCATION PROTEIN SEC63 HOMOLOG"/>
    <property type="match status" value="1"/>
</dbReference>
<feature type="transmembrane region" description="Helical" evidence="10">
    <location>
        <begin position="14"/>
        <end position="34"/>
    </location>
</feature>
<evidence type="ECO:0000256" key="6">
    <source>
        <dbReference type="ARBA" id="ARBA00022989"/>
    </source>
</evidence>
<evidence type="ECO:0000256" key="5">
    <source>
        <dbReference type="ARBA" id="ARBA00022927"/>
    </source>
</evidence>
<dbReference type="PANTHER" id="PTHR24075">
    <property type="entry name" value="SEC63 DOMAIN-CONTAINING"/>
    <property type="match status" value="1"/>
</dbReference>
<dbReference type="Gene3D" id="1.10.150.20">
    <property type="entry name" value="5' to 3' exonuclease, C-terminal subdomain"/>
    <property type="match status" value="1"/>
</dbReference>
<name>A0AA35TBL1_GEOBA</name>